<proteinExistence type="predicted"/>
<reference evidence="2" key="1">
    <citation type="submission" date="2021-02" db="EMBL/GenBank/DDBJ databases">
        <authorList>
            <person name="Nowell W R."/>
        </authorList>
    </citation>
    <scope>NUCLEOTIDE SEQUENCE</scope>
    <source>
        <strain evidence="2">Ploen Becks lab</strain>
    </source>
</reference>
<feature type="compositionally biased region" description="Basic residues" evidence="1">
    <location>
        <begin position="126"/>
        <end position="137"/>
    </location>
</feature>
<name>A0A814N9P3_9BILA</name>
<evidence type="ECO:0000313" key="2">
    <source>
        <dbReference type="EMBL" id="CAF1089217.1"/>
    </source>
</evidence>
<dbReference type="Proteomes" id="UP000663879">
    <property type="component" value="Unassembled WGS sequence"/>
</dbReference>
<evidence type="ECO:0000256" key="1">
    <source>
        <dbReference type="SAM" id="MobiDB-lite"/>
    </source>
</evidence>
<evidence type="ECO:0000313" key="3">
    <source>
        <dbReference type="Proteomes" id="UP000663879"/>
    </source>
</evidence>
<feature type="region of interest" description="Disordered" evidence="1">
    <location>
        <begin position="126"/>
        <end position="145"/>
    </location>
</feature>
<feature type="compositionally biased region" description="Low complexity" evidence="1">
    <location>
        <begin position="9"/>
        <end position="26"/>
    </location>
</feature>
<feature type="compositionally biased region" description="Polar residues" evidence="1">
    <location>
        <begin position="27"/>
        <end position="47"/>
    </location>
</feature>
<comment type="caution">
    <text evidence="2">The sequence shown here is derived from an EMBL/GenBank/DDBJ whole genome shotgun (WGS) entry which is preliminary data.</text>
</comment>
<keyword evidence="3" id="KW-1185">Reference proteome</keyword>
<dbReference type="AlphaFoldDB" id="A0A814N9P3"/>
<sequence>MILETPEISTNQSSTSDETSDQTSQQIEIPTTSKKTYDESSQNSLKSTQSTFKFIRNQINEEKKEQEAFIGEFNKFMEKYIDSKNIFAHMSYQELEKDIKTKPIISYIDSKMSEFCQDKEKRKKFKSAALTRRRATKKREMVKLS</sequence>
<gene>
    <name evidence="2" type="ORF">OXX778_LOCUS20583</name>
</gene>
<dbReference type="EMBL" id="CAJNOC010006962">
    <property type="protein sequence ID" value="CAF1089217.1"/>
    <property type="molecule type" value="Genomic_DNA"/>
</dbReference>
<feature type="region of interest" description="Disordered" evidence="1">
    <location>
        <begin position="1"/>
        <end position="47"/>
    </location>
</feature>
<accession>A0A814N9P3</accession>
<protein>
    <submittedName>
        <fullName evidence="2">Uncharacterized protein</fullName>
    </submittedName>
</protein>
<organism evidence="2 3">
    <name type="scientific">Brachionus calyciflorus</name>
    <dbReference type="NCBI Taxonomy" id="104777"/>
    <lineage>
        <taxon>Eukaryota</taxon>
        <taxon>Metazoa</taxon>
        <taxon>Spiralia</taxon>
        <taxon>Gnathifera</taxon>
        <taxon>Rotifera</taxon>
        <taxon>Eurotatoria</taxon>
        <taxon>Monogononta</taxon>
        <taxon>Pseudotrocha</taxon>
        <taxon>Ploima</taxon>
        <taxon>Brachionidae</taxon>
        <taxon>Brachionus</taxon>
    </lineage>
</organism>